<dbReference type="STRING" id="1123029.SAMN02745172_00518"/>
<dbReference type="InterPro" id="IPR024173">
    <property type="entry name" value="Pesterase_MJ0037-like"/>
</dbReference>
<sequence>MSGETTLVTADLTPVTVAGERLSLHRAGALWWEERRTLVVADLHLEKGSSFARGRQFLPPYDTAATLSRLAEAVDALAPRRVIALGDSFHDRHGPDRLQPADAARLATLVAGRDWVWITGNHDPELPSALGGTVAAEAEIGGLTFRHEPKPGAAPGEIAGHLHPAARVVGRGRSLRRRCFAATAERMVLPAFGALTGGLNVLDSAFAAILPRAHLRVHVIGADRLYTVAAGGLAGG</sequence>
<proteinExistence type="predicted"/>
<name>A0A1M7Z863_9HYPH</name>
<organism evidence="2 3">
    <name type="scientific">Pseudoxanthobacter soli DSM 19599</name>
    <dbReference type="NCBI Taxonomy" id="1123029"/>
    <lineage>
        <taxon>Bacteria</taxon>
        <taxon>Pseudomonadati</taxon>
        <taxon>Pseudomonadota</taxon>
        <taxon>Alphaproteobacteria</taxon>
        <taxon>Hyphomicrobiales</taxon>
        <taxon>Segnochrobactraceae</taxon>
        <taxon>Pseudoxanthobacter</taxon>
    </lineage>
</organism>
<reference evidence="2 3" key="1">
    <citation type="submission" date="2016-12" db="EMBL/GenBank/DDBJ databases">
        <authorList>
            <person name="Song W.-J."/>
            <person name="Kurnit D.M."/>
        </authorList>
    </citation>
    <scope>NUCLEOTIDE SEQUENCE [LARGE SCALE GENOMIC DNA]</scope>
    <source>
        <strain evidence="2 3">DSM 19599</strain>
    </source>
</reference>
<evidence type="ECO:0000313" key="2">
    <source>
        <dbReference type="EMBL" id="SHO61044.1"/>
    </source>
</evidence>
<dbReference type="AlphaFoldDB" id="A0A1M7Z863"/>
<protein>
    <submittedName>
        <fullName evidence="2">Putative phosphoesterase</fullName>
    </submittedName>
</protein>
<gene>
    <name evidence="2" type="ORF">SAMN02745172_00518</name>
</gene>
<evidence type="ECO:0000313" key="3">
    <source>
        <dbReference type="Proteomes" id="UP000186406"/>
    </source>
</evidence>
<evidence type="ECO:0000259" key="1">
    <source>
        <dbReference type="Pfam" id="PF00149"/>
    </source>
</evidence>
<dbReference type="PIRSF" id="PIRSF000887">
    <property type="entry name" value="Pesterase_MJ0037"/>
    <property type="match status" value="1"/>
</dbReference>
<dbReference type="GO" id="GO:0016787">
    <property type="term" value="F:hydrolase activity"/>
    <property type="evidence" value="ECO:0007669"/>
    <property type="project" value="InterPro"/>
</dbReference>
<accession>A0A1M7Z863</accession>
<dbReference type="Gene3D" id="3.60.21.10">
    <property type="match status" value="1"/>
</dbReference>
<dbReference type="InterPro" id="IPR029052">
    <property type="entry name" value="Metallo-depent_PP-like"/>
</dbReference>
<dbReference type="PANTHER" id="PTHR39323:SF1">
    <property type="entry name" value="BLR1149 PROTEIN"/>
    <property type="match status" value="1"/>
</dbReference>
<keyword evidence="3" id="KW-1185">Reference proteome</keyword>
<dbReference type="InterPro" id="IPR026336">
    <property type="entry name" value="PdeM-like"/>
</dbReference>
<feature type="domain" description="Calcineurin-like phosphoesterase" evidence="1">
    <location>
        <begin position="36"/>
        <end position="134"/>
    </location>
</feature>
<dbReference type="Pfam" id="PF00149">
    <property type="entry name" value="Metallophos"/>
    <property type="match status" value="1"/>
</dbReference>
<dbReference type="EMBL" id="FRXO01000001">
    <property type="protein sequence ID" value="SHO61044.1"/>
    <property type="molecule type" value="Genomic_DNA"/>
</dbReference>
<dbReference type="SUPFAM" id="SSF56300">
    <property type="entry name" value="Metallo-dependent phosphatases"/>
    <property type="match status" value="1"/>
</dbReference>
<dbReference type="Proteomes" id="UP000186406">
    <property type="component" value="Unassembled WGS sequence"/>
</dbReference>
<dbReference type="PANTHER" id="PTHR39323">
    <property type="entry name" value="BLR1149 PROTEIN"/>
    <property type="match status" value="1"/>
</dbReference>
<dbReference type="InterPro" id="IPR004843">
    <property type="entry name" value="Calcineurin-like_PHP"/>
</dbReference>
<dbReference type="NCBIfam" id="TIGR04123">
    <property type="entry name" value="P_estr_lig_assc"/>
    <property type="match status" value="1"/>
</dbReference>
<dbReference type="RefSeq" id="WP_073625604.1">
    <property type="nucleotide sequence ID" value="NZ_FRXO01000001.1"/>
</dbReference>